<dbReference type="EMBL" id="AP019515">
    <property type="protein sequence ID" value="BBI65625.1"/>
    <property type="molecule type" value="Genomic_DNA"/>
</dbReference>
<geneLocation type="plasmid" evidence="2">
    <name>pbaa-803-a dna</name>
</geneLocation>
<reference evidence="1 2" key="1">
    <citation type="journal article" date="2019" name="Microbiol. Resour. Announc.">
        <title>Complete Genome Sequence of Halomonas sulfidaeris Strain Esulfide1 Isolated from a Metal Sulfide Rock at a Depth of 2,200 Meters, Obtained Using Nanopore Sequencing.</title>
        <authorList>
            <person name="Saito M."/>
            <person name="Nishigata A."/>
            <person name="Galipon J."/>
            <person name="Arakawa K."/>
        </authorList>
    </citation>
    <scope>NUCLEOTIDE SEQUENCE [LARGE SCALE GENOMIC DNA]</scope>
    <source>
        <strain evidence="1 2">ATCC BAA-803</strain>
        <plasmid evidence="2">pbaa-803-a dna</plasmid>
    </source>
</reference>
<keyword evidence="1" id="KW-0614">Plasmid</keyword>
<evidence type="ECO:0008006" key="3">
    <source>
        <dbReference type="Google" id="ProtNLM"/>
    </source>
</evidence>
<accession>A0A455UHK6</accession>
<dbReference type="KEGG" id="hsr:HSBAA_PA_2280"/>
<proteinExistence type="predicted"/>
<evidence type="ECO:0000313" key="1">
    <source>
        <dbReference type="EMBL" id="BBI65625.1"/>
    </source>
</evidence>
<gene>
    <name evidence="1" type="ORF">HSBAA_PA_2280</name>
</gene>
<dbReference type="Proteomes" id="UP000320231">
    <property type="component" value="Plasmid pBAA-803-A"/>
</dbReference>
<name>A0A455UHK6_9GAMM</name>
<dbReference type="AlphaFoldDB" id="A0A455UHK6"/>
<organism evidence="1 2">
    <name type="scientific">Vreelandella sulfidaeris</name>
    <dbReference type="NCBI Taxonomy" id="115553"/>
    <lineage>
        <taxon>Bacteria</taxon>
        <taxon>Pseudomonadati</taxon>
        <taxon>Pseudomonadota</taxon>
        <taxon>Gammaproteobacteria</taxon>
        <taxon>Oceanospirillales</taxon>
        <taxon>Halomonadaceae</taxon>
        <taxon>Vreelandella</taxon>
    </lineage>
</organism>
<evidence type="ECO:0000313" key="2">
    <source>
        <dbReference type="Proteomes" id="UP000320231"/>
    </source>
</evidence>
<sequence length="64" mass="7117">MGDPTVGGNAGRKNKNTFLNLMWTPNERLMYGIEYGYFETELADGREEDASRVMVAASIVSRVS</sequence>
<protein>
    <recommendedName>
        <fullName evidence="3">Copper resistance protein B</fullName>
    </recommendedName>
</protein>